<evidence type="ECO:0008006" key="4">
    <source>
        <dbReference type="Google" id="ProtNLM"/>
    </source>
</evidence>
<gene>
    <name evidence="2" type="ORF">SE18_05695</name>
</gene>
<name>A0A0P6YL17_9CHLR</name>
<proteinExistence type="predicted"/>
<keyword evidence="1" id="KW-0732">Signal</keyword>
<evidence type="ECO:0000256" key="1">
    <source>
        <dbReference type="SAM" id="SignalP"/>
    </source>
</evidence>
<sequence length="287" mass="31546">MKFARILILLLLIHGILPQASYASPDVPSAATLTWDKTFVSTAEGVDVWLRINVIGAGPTENVNLKFIYQTFGQQATPNDDYVPTNWRDGTKGAISGTDRFVYVKIDILNNSYYEPIETFQVELRSDSSSTVISGPARLTIAIARSRIMNPAVGTIESCINVGEPNNNFPVSSGEIAASGGWCNSNFSGEAARALDYYRVTQSTTGKLTIQLENTTPDQHDLDLYLYYRDGNGQYQAYKQSINSNQLAESIIDAPIAANTNYLIGVYWASSSGNKVPTYRVNVTFRP</sequence>
<evidence type="ECO:0000313" key="3">
    <source>
        <dbReference type="Proteomes" id="UP000050277"/>
    </source>
</evidence>
<reference evidence="2 3" key="1">
    <citation type="submission" date="2015-07" db="EMBL/GenBank/DDBJ databases">
        <title>Whole genome sequence of Herpetosiphon geysericola DSM 7119.</title>
        <authorList>
            <person name="Hemp J."/>
            <person name="Ward L.M."/>
            <person name="Pace L.A."/>
            <person name="Fischer W.W."/>
        </authorList>
    </citation>
    <scope>NUCLEOTIDE SEQUENCE [LARGE SCALE GENOMIC DNA]</scope>
    <source>
        <strain evidence="2 3">DSM 7119</strain>
    </source>
</reference>
<dbReference type="AlphaFoldDB" id="A0A0P6YL17"/>
<dbReference type="SUPFAM" id="SSF89260">
    <property type="entry name" value="Collagen-binding domain"/>
    <property type="match status" value="1"/>
</dbReference>
<dbReference type="EMBL" id="LGKP01000011">
    <property type="protein sequence ID" value="KPL90575.1"/>
    <property type="molecule type" value="Genomic_DNA"/>
</dbReference>
<dbReference type="InterPro" id="IPR038081">
    <property type="entry name" value="CalX-like_sf"/>
</dbReference>
<dbReference type="STRING" id="70996.SE18_05695"/>
<organism evidence="2 3">
    <name type="scientific">Herpetosiphon geysericola</name>
    <dbReference type="NCBI Taxonomy" id="70996"/>
    <lineage>
        <taxon>Bacteria</taxon>
        <taxon>Bacillati</taxon>
        <taxon>Chloroflexota</taxon>
        <taxon>Chloroflexia</taxon>
        <taxon>Herpetosiphonales</taxon>
        <taxon>Herpetosiphonaceae</taxon>
        <taxon>Herpetosiphon</taxon>
    </lineage>
</organism>
<dbReference type="RefSeq" id="WP_054533462.1">
    <property type="nucleotide sequence ID" value="NZ_LGKP01000011.1"/>
</dbReference>
<dbReference type="Gene3D" id="2.60.40.2030">
    <property type="match status" value="1"/>
</dbReference>
<dbReference type="Gene3D" id="2.60.120.380">
    <property type="match status" value="1"/>
</dbReference>
<feature type="chain" id="PRO_5006133700" description="Calx-beta domain-containing protein" evidence="1">
    <location>
        <begin position="24"/>
        <end position="287"/>
    </location>
</feature>
<evidence type="ECO:0000313" key="2">
    <source>
        <dbReference type="EMBL" id="KPL90575.1"/>
    </source>
</evidence>
<dbReference type="SUPFAM" id="SSF141072">
    <property type="entry name" value="CalX-like"/>
    <property type="match status" value="1"/>
</dbReference>
<protein>
    <recommendedName>
        <fullName evidence="4">Calx-beta domain-containing protein</fullName>
    </recommendedName>
</protein>
<comment type="caution">
    <text evidence="2">The sequence shown here is derived from an EMBL/GenBank/DDBJ whole genome shotgun (WGS) entry which is preliminary data.</text>
</comment>
<keyword evidence="3" id="KW-1185">Reference proteome</keyword>
<dbReference type="Proteomes" id="UP000050277">
    <property type="component" value="Unassembled WGS sequence"/>
</dbReference>
<accession>A0A0P6YL17</accession>
<feature type="signal peptide" evidence="1">
    <location>
        <begin position="1"/>
        <end position="23"/>
    </location>
</feature>